<feature type="transmembrane region" description="Helical" evidence="2">
    <location>
        <begin position="14"/>
        <end position="35"/>
    </location>
</feature>
<accession>A0AA38JCB6</accession>
<dbReference type="AlphaFoldDB" id="A0AA38JCB6"/>
<organism evidence="4 5">
    <name type="scientific">Lentinula guzmanii</name>
    <dbReference type="NCBI Taxonomy" id="2804957"/>
    <lineage>
        <taxon>Eukaryota</taxon>
        <taxon>Fungi</taxon>
        <taxon>Dikarya</taxon>
        <taxon>Basidiomycota</taxon>
        <taxon>Agaricomycotina</taxon>
        <taxon>Agaricomycetes</taxon>
        <taxon>Agaricomycetidae</taxon>
        <taxon>Agaricales</taxon>
        <taxon>Marasmiineae</taxon>
        <taxon>Omphalotaceae</taxon>
        <taxon>Lentinula</taxon>
    </lineage>
</organism>
<dbReference type="PANTHER" id="PTHR40465:SF1">
    <property type="entry name" value="DUF6534 DOMAIN-CONTAINING PROTEIN"/>
    <property type="match status" value="1"/>
</dbReference>
<keyword evidence="5" id="KW-1185">Reference proteome</keyword>
<keyword evidence="2" id="KW-0472">Membrane</keyword>
<evidence type="ECO:0000313" key="4">
    <source>
        <dbReference type="EMBL" id="KAJ3710335.1"/>
    </source>
</evidence>
<evidence type="ECO:0000259" key="3">
    <source>
        <dbReference type="Pfam" id="PF20152"/>
    </source>
</evidence>
<feature type="region of interest" description="Disordered" evidence="1">
    <location>
        <begin position="307"/>
        <end position="353"/>
    </location>
</feature>
<evidence type="ECO:0000313" key="5">
    <source>
        <dbReference type="Proteomes" id="UP001176059"/>
    </source>
</evidence>
<keyword evidence="2" id="KW-1133">Transmembrane helix</keyword>
<proteinExistence type="predicted"/>
<reference evidence="4" key="1">
    <citation type="submission" date="2022-08" db="EMBL/GenBank/DDBJ databases">
        <authorList>
            <consortium name="DOE Joint Genome Institute"/>
            <person name="Min B."/>
            <person name="Sierra-Patev S."/>
            <person name="Naranjo-Ortiz M."/>
            <person name="Looney B."/>
            <person name="Konkel Z."/>
            <person name="Slot J.C."/>
            <person name="Sakamoto Y."/>
            <person name="Steenwyk J.L."/>
            <person name="Rokas A."/>
            <person name="Carro J."/>
            <person name="Camarero S."/>
            <person name="Ferreira P."/>
            <person name="Molpeceres G."/>
            <person name="Ruiz-duenas F.J."/>
            <person name="Serrano A."/>
            <person name="Henrissat B."/>
            <person name="Drula E."/>
            <person name="Hughes K.W."/>
            <person name="Mata J.L."/>
            <person name="Ishikawa N.K."/>
            <person name="Vargas-Isla R."/>
            <person name="Ushijima S."/>
            <person name="Smith C.A."/>
            <person name="Ahrendt S."/>
            <person name="Andreopoulos W."/>
            <person name="He G."/>
            <person name="LaButti K."/>
            <person name="Lipzen A."/>
            <person name="Ng V."/>
            <person name="Riley R."/>
            <person name="Sandor L."/>
            <person name="Barry K."/>
            <person name="Martinez A.T."/>
            <person name="Xiao Y."/>
            <person name="Gibbons J.G."/>
            <person name="Terashima K."/>
            <person name="Hibbett D.S."/>
            <person name="Grigoriev I.V."/>
        </authorList>
    </citation>
    <scope>NUCLEOTIDE SEQUENCE</scope>
    <source>
        <strain evidence="4">ET3784</strain>
    </source>
</reference>
<gene>
    <name evidence="4" type="ORF">DFJ43DRAFT_1109026</name>
</gene>
<feature type="transmembrane region" description="Helical" evidence="2">
    <location>
        <begin position="199"/>
        <end position="219"/>
    </location>
</feature>
<name>A0AA38JCB6_9AGAR</name>
<dbReference type="EMBL" id="JANVFO010000141">
    <property type="protein sequence ID" value="KAJ3710335.1"/>
    <property type="molecule type" value="Genomic_DNA"/>
</dbReference>
<protein>
    <recommendedName>
        <fullName evidence="3">DUF6534 domain-containing protein</fullName>
    </recommendedName>
</protein>
<evidence type="ECO:0000256" key="2">
    <source>
        <dbReference type="SAM" id="Phobius"/>
    </source>
</evidence>
<feature type="domain" description="DUF6534" evidence="3">
    <location>
        <begin position="165"/>
        <end position="248"/>
    </location>
</feature>
<feature type="transmembrane region" description="Helical" evidence="2">
    <location>
        <begin position="80"/>
        <end position="105"/>
    </location>
</feature>
<dbReference type="InterPro" id="IPR045339">
    <property type="entry name" value="DUF6534"/>
</dbReference>
<comment type="caution">
    <text evidence="4">The sequence shown here is derived from an EMBL/GenBank/DDBJ whole genome shotgun (WGS) entry which is preliminary data.</text>
</comment>
<feature type="transmembrane region" description="Helical" evidence="2">
    <location>
        <begin position="47"/>
        <end position="68"/>
    </location>
</feature>
<feature type="transmembrane region" description="Helical" evidence="2">
    <location>
        <begin position="117"/>
        <end position="137"/>
    </location>
</feature>
<reference evidence="4" key="2">
    <citation type="journal article" date="2023" name="Proc. Natl. Acad. Sci. U.S.A.">
        <title>A global phylogenomic analysis of the shiitake genus Lentinula.</title>
        <authorList>
            <person name="Sierra-Patev S."/>
            <person name="Min B."/>
            <person name="Naranjo-Ortiz M."/>
            <person name="Looney B."/>
            <person name="Konkel Z."/>
            <person name="Slot J.C."/>
            <person name="Sakamoto Y."/>
            <person name="Steenwyk J.L."/>
            <person name="Rokas A."/>
            <person name="Carro J."/>
            <person name="Camarero S."/>
            <person name="Ferreira P."/>
            <person name="Molpeceres G."/>
            <person name="Ruiz-Duenas F.J."/>
            <person name="Serrano A."/>
            <person name="Henrissat B."/>
            <person name="Drula E."/>
            <person name="Hughes K.W."/>
            <person name="Mata J.L."/>
            <person name="Ishikawa N.K."/>
            <person name="Vargas-Isla R."/>
            <person name="Ushijima S."/>
            <person name="Smith C.A."/>
            <person name="Donoghue J."/>
            <person name="Ahrendt S."/>
            <person name="Andreopoulos W."/>
            <person name="He G."/>
            <person name="LaButti K."/>
            <person name="Lipzen A."/>
            <person name="Ng V."/>
            <person name="Riley R."/>
            <person name="Sandor L."/>
            <person name="Barry K."/>
            <person name="Martinez A.T."/>
            <person name="Xiao Y."/>
            <person name="Gibbons J.G."/>
            <person name="Terashima K."/>
            <person name="Grigoriev I.V."/>
            <person name="Hibbett D."/>
        </authorList>
    </citation>
    <scope>NUCLEOTIDE SEQUENCE</scope>
    <source>
        <strain evidence="4">ET3784</strain>
    </source>
</reference>
<sequence>MARYPAEIAQGPMFIGYSFNIVLYGIMITQVYLYFNTFKQDRLWMKMLVAGLLLADTVNAIFDAVYLYDSLVIHFDDIAYLGNATWVFATDPAMTALIAGTVQLFFAWRVKILTTNWWIVSIVVLASLTGLVGGLVTAYEVGVTPHFVDFRNFKWSVIMWLAGECFADLGITSVLVWHLRKHKTGFQASDELIDRIIRLTVQTGLITAFCATLDLIFFLTDPTGTHLIFNFPLAKLYTNSVMSSLNSRGAWNYSTPHGKLGNSLPTTIITTGDGNGETFRPNTAPPISPSRVYVHVESHELRDFDVEANHPNRSKRGKQISKPTLFVNTENTASEKESCEESEGNSSVTQIGSPTSAIKHDVCTAPMGL</sequence>
<dbReference type="Pfam" id="PF20152">
    <property type="entry name" value="DUF6534"/>
    <property type="match status" value="1"/>
</dbReference>
<dbReference type="PANTHER" id="PTHR40465">
    <property type="entry name" value="CHROMOSOME 1, WHOLE GENOME SHOTGUN SEQUENCE"/>
    <property type="match status" value="1"/>
</dbReference>
<keyword evidence="2" id="KW-0812">Transmembrane</keyword>
<feature type="compositionally biased region" description="Polar residues" evidence="1">
    <location>
        <begin position="344"/>
        <end position="353"/>
    </location>
</feature>
<dbReference type="Proteomes" id="UP001176059">
    <property type="component" value="Unassembled WGS sequence"/>
</dbReference>
<feature type="transmembrane region" description="Helical" evidence="2">
    <location>
        <begin position="157"/>
        <end position="179"/>
    </location>
</feature>
<evidence type="ECO:0000256" key="1">
    <source>
        <dbReference type="SAM" id="MobiDB-lite"/>
    </source>
</evidence>